<dbReference type="STRING" id="89093.SAMN04488558_104111"/>
<evidence type="ECO:0000259" key="1">
    <source>
        <dbReference type="Pfam" id="PF00561"/>
    </source>
</evidence>
<dbReference type="Proteomes" id="UP000198833">
    <property type="component" value="Unassembled WGS sequence"/>
</dbReference>
<dbReference type="OrthoDB" id="6191536at2"/>
<dbReference type="Gene3D" id="3.40.50.1820">
    <property type="entry name" value="alpha/beta hydrolase"/>
    <property type="match status" value="1"/>
</dbReference>
<protein>
    <submittedName>
        <fullName evidence="2">Pimeloyl-ACP methyl ester carboxylesterase</fullName>
    </submittedName>
</protein>
<dbReference type="GO" id="GO:0016020">
    <property type="term" value="C:membrane"/>
    <property type="evidence" value="ECO:0007669"/>
    <property type="project" value="TreeGrafter"/>
</dbReference>
<dbReference type="InterPro" id="IPR000073">
    <property type="entry name" value="AB_hydrolase_1"/>
</dbReference>
<name>A0A1H9CS98_9LACT</name>
<dbReference type="EMBL" id="FOEN01000004">
    <property type="protein sequence ID" value="SEQ03483.1"/>
    <property type="molecule type" value="Genomic_DNA"/>
</dbReference>
<dbReference type="InterPro" id="IPR050266">
    <property type="entry name" value="AB_hydrolase_sf"/>
</dbReference>
<keyword evidence="3" id="KW-1185">Reference proteome</keyword>
<reference evidence="2 3" key="1">
    <citation type="submission" date="2016-10" db="EMBL/GenBank/DDBJ databases">
        <authorList>
            <person name="de Groot N.N."/>
        </authorList>
    </citation>
    <scope>NUCLEOTIDE SEQUENCE [LARGE SCALE GENOMIC DNA]</scope>
    <source>
        <strain evidence="2 3">DSM 15695</strain>
    </source>
</reference>
<dbReference type="InterPro" id="IPR029058">
    <property type="entry name" value="AB_hydrolase_fold"/>
</dbReference>
<accession>A0A1H9CS98</accession>
<dbReference type="SUPFAM" id="SSF53474">
    <property type="entry name" value="alpha/beta-Hydrolases"/>
    <property type="match status" value="1"/>
</dbReference>
<dbReference type="GO" id="GO:0047372">
    <property type="term" value="F:monoacylglycerol lipase activity"/>
    <property type="evidence" value="ECO:0007669"/>
    <property type="project" value="TreeGrafter"/>
</dbReference>
<evidence type="ECO:0000313" key="2">
    <source>
        <dbReference type="EMBL" id="SEQ03483.1"/>
    </source>
</evidence>
<dbReference type="PANTHER" id="PTHR43798">
    <property type="entry name" value="MONOACYLGLYCEROL LIPASE"/>
    <property type="match status" value="1"/>
</dbReference>
<organism evidence="2 3">
    <name type="scientific">Ignavigranum ruoffiae</name>
    <dbReference type="NCBI Taxonomy" id="89093"/>
    <lineage>
        <taxon>Bacteria</taxon>
        <taxon>Bacillati</taxon>
        <taxon>Bacillota</taxon>
        <taxon>Bacilli</taxon>
        <taxon>Lactobacillales</taxon>
        <taxon>Aerococcaceae</taxon>
        <taxon>Ignavigranum</taxon>
    </lineage>
</organism>
<sequence length="272" mass="31566">MEHLIFHSDLGDIHYWLSKIDANRPTLVFTHGVLINHETFDPQIKYFAKDYNIITWDLPLHGLSKECTGFTLRASAEIMQGILDKEGIDQVILVGQSLGGFFSQEFADRYPDRVKAFIGIDTAPYGRRYYPDKRLMQFFEPSMSSLTSLTNPWQIPETWYTAFTGLFAAFTPMTYQRMMKWLQPYSAADLRRICLAAYQAIINENRDIKRQHPTLLLLGQFDCFGIMMYYSLIWNVLEHIPLRIIPFAGHIANNDNPWAVNHEIQSFIEKVA</sequence>
<evidence type="ECO:0000313" key="3">
    <source>
        <dbReference type="Proteomes" id="UP000198833"/>
    </source>
</evidence>
<gene>
    <name evidence="2" type="ORF">SAMN04488558_104111</name>
</gene>
<feature type="domain" description="AB hydrolase-1" evidence="1">
    <location>
        <begin position="25"/>
        <end position="187"/>
    </location>
</feature>
<dbReference type="AlphaFoldDB" id="A0A1H9CS98"/>
<dbReference type="Pfam" id="PF00561">
    <property type="entry name" value="Abhydrolase_1"/>
    <property type="match status" value="1"/>
</dbReference>
<dbReference type="PANTHER" id="PTHR43798:SF33">
    <property type="entry name" value="HYDROLASE, PUTATIVE (AFU_ORTHOLOGUE AFUA_2G14860)-RELATED"/>
    <property type="match status" value="1"/>
</dbReference>
<dbReference type="GO" id="GO:0046464">
    <property type="term" value="P:acylglycerol catabolic process"/>
    <property type="evidence" value="ECO:0007669"/>
    <property type="project" value="TreeGrafter"/>
</dbReference>
<proteinExistence type="predicted"/>
<dbReference type="RefSeq" id="WP_092571300.1">
    <property type="nucleotide sequence ID" value="NZ_CALUDV010000003.1"/>
</dbReference>